<accession>A0AAV4NU97</accession>
<organism evidence="2 3">
    <name type="scientific">Caerostris darwini</name>
    <dbReference type="NCBI Taxonomy" id="1538125"/>
    <lineage>
        <taxon>Eukaryota</taxon>
        <taxon>Metazoa</taxon>
        <taxon>Ecdysozoa</taxon>
        <taxon>Arthropoda</taxon>
        <taxon>Chelicerata</taxon>
        <taxon>Arachnida</taxon>
        <taxon>Araneae</taxon>
        <taxon>Araneomorphae</taxon>
        <taxon>Entelegynae</taxon>
        <taxon>Araneoidea</taxon>
        <taxon>Araneidae</taxon>
        <taxon>Caerostris</taxon>
    </lineage>
</organism>
<comment type="caution">
    <text evidence="2">The sequence shown here is derived from an EMBL/GenBank/DDBJ whole genome shotgun (WGS) entry which is preliminary data.</text>
</comment>
<keyword evidence="3" id="KW-1185">Reference proteome</keyword>
<protein>
    <submittedName>
        <fullName evidence="2">Uncharacterized protein</fullName>
    </submittedName>
</protein>
<feature type="region of interest" description="Disordered" evidence="1">
    <location>
        <begin position="1"/>
        <end position="41"/>
    </location>
</feature>
<feature type="compositionally biased region" description="Pro residues" evidence="1">
    <location>
        <begin position="27"/>
        <end position="36"/>
    </location>
</feature>
<dbReference type="Proteomes" id="UP001054837">
    <property type="component" value="Unassembled WGS sequence"/>
</dbReference>
<evidence type="ECO:0000313" key="2">
    <source>
        <dbReference type="EMBL" id="GIX87968.1"/>
    </source>
</evidence>
<reference evidence="2 3" key="1">
    <citation type="submission" date="2021-06" db="EMBL/GenBank/DDBJ databases">
        <title>Caerostris darwini draft genome.</title>
        <authorList>
            <person name="Kono N."/>
            <person name="Arakawa K."/>
        </authorList>
    </citation>
    <scope>NUCLEOTIDE SEQUENCE [LARGE SCALE GENOMIC DNA]</scope>
</reference>
<sequence>MDLGAPESSFLISPGDQRDGNDSLEDPSPPPAPPPLKSSAIPNATFSKRIFQEEGGEGAVFIKALPNGAKKHADARSTPERFAMATTKGSVRVVCNFVKHDKCIELRFGWLICGMTYNSFGKRRALPLCNGPLCLVFWGWLVP</sequence>
<dbReference type="EMBL" id="BPLQ01002032">
    <property type="protein sequence ID" value="GIX87968.1"/>
    <property type="molecule type" value="Genomic_DNA"/>
</dbReference>
<gene>
    <name evidence="2" type="ORF">CDAR_437771</name>
</gene>
<dbReference type="AlphaFoldDB" id="A0AAV4NU97"/>
<evidence type="ECO:0000313" key="3">
    <source>
        <dbReference type="Proteomes" id="UP001054837"/>
    </source>
</evidence>
<name>A0AAV4NU97_9ARAC</name>
<proteinExistence type="predicted"/>
<evidence type="ECO:0000256" key="1">
    <source>
        <dbReference type="SAM" id="MobiDB-lite"/>
    </source>
</evidence>